<dbReference type="RefSeq" id="WP_115292097.1">
    <property type="nucleotide sequence ID" value="NZ_UGUU01000001.1"/>
</dbReference>
<feature type="domain" description="DSBA-like thioredoxin" evidence="1">
    <location>
        <begin position="8"/>
        <end position="191"/>
    </location>
</feature>
<accession>A0A379IY56</accession>
<dbReference type="CDD" id="cd03025">
    <property type="entry name" value="DsbA_FrnE_like"/>
    <property type="match status" value="1"/>
</dbReference>
<dbReference type="OrthoDB" id="9813770at2"/>
<dbReference type="InterPro" id="IPR036249">
    <property type="entry name" value="Thioredoxin-like_sf"/>
</dbReference>
<proteinExistence type="predicted"/>
<evidence type="ECO:0000259" key="1">
    <source>
        <dbReference type="Pfam" id="PF01323"/>
    </source>
</evidence>
<sequence length="220" mass="24097">MTSQTLELQYFFDPLCGWCYASAPALTGLAERHGNALRMMPIGLFMQPRPMASIAEHAWQNDQSITTLTGQRFSEAYRFKVLEANDGVFDSTPLTRALTALGEQDAALEPRLLHAAQLARYVDGVDTCRAEAVSQIAVEIAQDAGLDLDTAMFAARLREDSALADTTTRRVALAQQAMRVLPAGGVPQLLARIDGEPHVIAGQHLYRGPQQLLEHIQALR</sequence>
<dbReference type="EMBL" id="UGUU01000001">
    <property type="protein sequence ID" value="SUD41180.1"/>
    <property type="molecule type" value="Genomic_DNA"/>
</dbReference>
<reference evidence="2 3" key="1">
    <citation type="submission" date="2018-06" db="EMBL/GenBank/DDBJ databases">
        <authorList>
            <consortium name="Pathogen Informatics"/>
            <person name="Doyle S."/>
        </authorList>
    </citation>
    <scope>NUCLEOTIDE SEQUENCE [LARGE SCALE GENOMIC DNA]</scope>
    <source>
        <strain evidence="2 3">NCTC10899</strain>
    </source>
</reference>
<dbReference type="Gene3D" id="3.40.30.10">
    <property type="entry name" value="Glutaredoxin"/>
    <property type="match status" value="1"/>
</dbReference>
<protein>
    <submittedName>
        <fullName evidence="2">Protein-disulfide isomerase-like protein</fullName>
    </submittedName>
</protein>
<dbReference type="GO" id="GO:0016853">
    <property type="term" value="F:isomerase activity"/>
    <property type="evidence" value="ECO:0007669"/>
    <property type="project" value="UniProtKB-KW"/>
</dbReference>
<name>A0A379IY56_ECTME</name>
<dbReference type="InterPro" id="IPR001853">
    <property type="entry name" value="DSBA-like_thioredoxin_dom"/>
</dbReference>
<dbReference type="Pfam" id="PF01323">
    <property type="entry name" value="DSBA"/>
    <property type="match status" value="1"/>
</dbReference>
<organism evidence="2 3">
    <name type="scientific">Ectopseudomonas mendocina</name>
    <name type="common">Pseudomonas mendocina</name>
    <dbReference type="NCBI Taxonomy" id="300"/>
    <lineage>
        <taxon>Bacteria</taxon>
        <taxon>Pseudomonadati</taxon>
        <taxon>Pseudomonadota</taxon>
        <taxon>Gammaproteobacteria</taxon>
        <taxon>Pseudomonadales</taxon>
        <taxon>Pseudomonadaceae</taxon>
        <taxon>Ectopseudomonas</taxon>
    </lineage>
</organism>
<dbReference type="AlphaFoldDB" id="A0A379IY56"/>
<dbReference type="SUPFAM" id="SSF52833">
    <property type="entry name" value="Thioredoxin-like"/>
    <property type="match status" value="1"/>
</dbReference>
<gene>
    <name evidence="2" type="ORF">NCTC10899_04044</name>
</gene>
<dbReference type="GO" id="GO:0016491">
    <property type="term" value="F:oxidoreductase activity"/>
    <property type="evidence" value="ECO:0007669"/>
    <property type="project" value="InterPro"/>
</dbReference>
<evidence type="ECO:0000313" key="3">
    <source>
        <dbReference type="Proteomes" id="UP000254260"/>
    </source>
</evidence>
<dbReference type="Proteomes" id="UP000254260">
    <property type="component" value="Unassembled WGS sequence"/>
</dbReference>
<evidence type="ECO:0000313" key="2">
    <source>
        <dbReference type="EMBL" id="SUD41180.1"/>
    </source>
</evidence>
<keyword evidence="2" id="KW-0413">Isomerase</keyword>